<dbReference type="SUPFAM" id="SSF46689">
    <property type="entry name" value="Homeodomain-like"/>
    <property type="match status" value="1"/>
</dbReference>
<sequence length="68" mass="8043">MSLCYSQLTLSDRRRLHQLVERKVPVGEIARQLGRHRSTIYRELKRNTFHDAEFPEYSGYYSGIANDI</sequence>
<dbReference type="RefSeq" id="WP_153349492.1">
    <property type="nucleotide sequence ID" value="NZ_WISR01000076.1"/>
</dbReference>
<dbReference type="Pfam" id="PF13936">
    <property type="entry name" value="HTH_38"/>
    <property type="match status" value="1"/>
</dbReference>
<evidence type="ECO:0000313" key="3">
    <source>
        <dbReference type="EMBL" id="MQW38234.1"/>
    </source>
</evidence>
<organism evidence="2 4">
    <name type="scientific">Rhizobium meliloti</name>
    <name type="common">Ensifer meliloti</name>
    <name type="synonym">Sinorhizobium meliloti</name>
    <dbReference type="NCBI Taxonomy" id="382"/>
    <lineage>
        <taxon>Bacteria</taxon>
        <taxon>Pseudomonadati</taxon>
        <taxon>Pseudomonadota</taxon>
        <taxon>Alphaproteobacteria</taxon>
        <taxon>Hyphomicrobiales</taxon>
        <taxon>Rhizobiaceae</taxon>
        <taxon>Sinorhizobium/Ensifer group</taxon>
        <taxon>Sinorhizobium</taxon>
    </lineage>
</organism>
<accession>A0AAW9TI79</accession>
<dbReference type="InterPro" id="IPR025246">
    <property type="entry name" value="IS30-like_HTH"/>
</dbReference>
<dbReference type="EMBL" id="WISR01000295">
    <property type="protein sequence ID" value="MQW38234.1"/>
    <property type="molecule type" value="Genomic_DNA"/>
</dbReference>
<proteinExistence type="predicted"/>
<evidence type="ECO:0000313" key="2">
    <source>
        <dbReference type="EMBL" id="MQW32666.1"/>
    </source>
</evidence>
<feature type="non-terminal residue" evidence="2">
    <location>
        <position position="68"/>
    </location>
</feature>
<name>A0AAW9TI79_RHIML</name>
<dbReference type="Proteomes" id="UP000429484">
    <property type="component" value="Unassembled WGS sequence"/>
</dbReference>
<comment type="caution">
    <text evidence="2">The sequence shown here is derived from an EMBL/GenBank/DDBJ whole genome shotgun (WGS) entry which is preliminary data.</text>
</comment>
<dbReference type="Gene3D" id="1.10.10.60">
    <property type="entry name" value="Homeodomain-like"/>
    <property type="match status" value="1"/>
</dbReference>
<feature type="domain" description="Transposase IS30-like HTH" evidence="1">
    <location>
        <begin position="5"/>
        <end position="47"/>
    </location>
</feature>
<evidence type="ECO:0000259" key="1">
    <source>
        <dbReference type="Pfam" id="PF13936"/>
    </source>
</evidence>
<evidence type="ECO:0000313" key="4">
    <source>
        <dbReference type="Proteomes" id="UP000429484"/>
    </source>
</evidence>
<gene>
    <name evidence="2" type="ORF">GHK53_07510</name>
    <name evidence="3" type="ORF">GHK53_37250</name>
</gene>
<dbReference type="AlphaFoldDB" id="A0AAW9TI79"/>
<reference evidence="2 4" key="1">
    <citation type="journal article" date="2013" name="Genome Biol.">
        <title>Comparative genomics of the core and accessory genomes of 48 Sinorhizobium strains comprising five genospecies.</title>
        <authorList>
            <person name="Sugawara M."/>
            <person name="Epstein B."/>
            <person name="Badgley B.D."/>
            <person name="Unno T."/>
            <person name="Xu L."/>
            <person name="Reese J."/>
            <person name="Gyaneshwar P."/>
            <person name="Denny R."/>
            <person name="Mudge J."/>
            <person name="Bharti A.K."/>
            <person name="Farmer A.D."/>
            <person name="May G.D."/>
            <person name="Woodward J.E."/>
            <person name="Medigue C."/>
            <person name="Vallenet D."/>
            <person name="Lajus A."/>
            <person name="Rouy Z."/>
            <person name="Martinez-Vaz B."/>
            <person name="Tiffin P."/>
            <person name="Young N.D."/>
            <person name="Sadowsky M.J."/>
        </authorList>
    </citation>
    <scope>NUCLEOTIDE SEQUENCE [LARGE SCALE GENOMIC DNA]</scope>
    <source>
        <strain evidence="2 4">N6B1</strain>
    </source>
</reference>
<reference evidence="2" key="2">
    <citation type="submission" date="2019-10" db="EMBL/GenBank/DDBJ databases">
        <authorList>
            <person name="Sugawara M."/>
            <person name="Epstein B."/>
            <person name="Badgley B."/>
            <person name="Unno T."/>
            <person name="Xu L."/>
            <person name="Reese J."/>
            <person name="Gyaneshwar P."/>
            <person name="Denny R."/>
            <person name="Mudege J."/>
            <person name="Bharti A."/>
            <person name="Farmer A."/>
            <person name="May G."/>
            <person name="Woodward J."/>
            <person name="Medigue C."/>
            <person name="Vallenet D."/>
            <person name="Lajus A."/>
            <person name="Rouy Z."/>
            <person name="Martinez-Vaz B."/>
            <person name="Tiffin P."/>
            <person name="Young N."/>
            <person name="Sadowsky M."/>
        </authorList>
    </citation>
    <scope>NUCLEOTIDE SEQUENCE</scope>
    <source>
        <strain evidence="2">N6B1</strain>
    </source>
</reference>
<protein>
    <submittedName>
        <fullName evidence="2">Helix-turn-helix domain-containing protein</fullName>
    </submittedName>
</protein>
<dbReference type="EMBL" id="WISR01000076">
    <property type="protein sequence ID" value="MQW32666.1"/>
    <property type="molecule type" value="Genomic_DNA"/>
</dbReference>
<dbReference type="InterPro" id="IPR009057">
    <property type="entry name" value="Homeodomain-like_sf"/>
</dbReference>